<organism evidence="2 3">
    <name type="scientific">Mediterraneibacter hominis</name>
    <dbReference type="NCBI Taxonomy" id="2763054"/>
    <lineage>
        <taxon>Bacteria</taxon>
        <taxon>Bacillati</taxon>
        <taxon>Bacillota</taxon>
        <taxon>Clostridia</taxon>
        <taxon>Lachnospirales</taxon>
        <taxon>Lachnospiraceae</taxon>
        <taxon>Mediterraneibacter</taxon>
    </lineage>
</organism>
<dbReference type="EMBL" id="JACOPF010000001">
    <property type="protein sequence ID" value="MBC5688735.1"/>
    <property type="molecule type" value="Genomic_DNA"/>
</dbReference>
<feature type="transmembrane region" description="Helical" evidence="1">
    <location>
        <begin position="109"/>
        <end position="126"/>
    </location>
</feature>
<feature type="transmembrane region" description="Helical" evidence="1">
    <location>
        <begin position="57"/>
        <end position="76"/>
    </location>
</feature>
<protein>
    <submittedName>
        <fullName evidence="2">Uncharacterized protein</fullName>
    </submittedName>
</protein>
<keyword evidence="1" id="KW-1133">Transmembrane helix</keyword>
<proteinExistence type="predicted"/>
<dbReference type="RefSeq" id="WP_186875334.1">
    <property type="nucleotide sequence ID" value="NZ_JACOPF010000001.1"/>
</dbReference>
<name>A0A923LHA5_9FIRM</name>
<dbReference type="Proteomes" id="UP000652477">
    <property type="component" value="Unassembled WGS sequence"/>
</dbReference>
<sequence>MLKPSKMLKVVSIIVIVLGSLSVLGSIMSTVMAVTMPELMEQSYELLGQSAPSAGYYVYMIASACVVLVAGIVGVLHKSKKSVLIMAVIYLVLEFGSVIYSSFIAGFSFLYVVDLILPILYMWGWYQSE</sequence>
<keyword evidence="1" id="KW-0472">Membrane</keyword>
<keyword evidence="1" id="KW-0812">Transmembrane</keyword>
<feature type="transmembrane region" description="Helical" evidence="1">
    <location>
        <begin position="83"/>
        <end position="103"/>
    </location>
</feature>
<dbReference type="AlphaFoldDB" id="A0A923LHA5"/>
<evidence type="ECO:0000313" key="2">
    <source>
        <dbReference type="EMBL" id="MBC5688735.1"/>
    </source>
</evidence>
<accession>A0A923LHA5</accession>
<comment type="caution">
    <text evidence="2">The sequence shown here is derived from an EMBL/GenBank/DDBJ whole genome shotgun (WGS) entry which is preliminary data.</text>
</comment>
<gene>
    <name evidence="2" type="ORF">H8S37_07295</name>
</gene>
<evidence type="ECO:0000313" key="3">
    <source>
        <dbReference type="Proteomes" id="UP000652477"/>
    </source>
</evidence>
<evidence type="ECO:0000256" key="1">
    <source>
        <dbReference type="SAM" id="Phobius"/>
    </source>
</evidence>
<reference evidence="2" key="1">
    <citation type="submission" date="2020-08" db="EMBL/GenBank/DDBJ databases">
        <title>Genome public.</title>
        <authorList>
            <person name="Liu C."/>
            <person name="Sun Q."/>
        </authorList>
    </citation>
    <scope>NUCLEOTIDE SEQUENCE</scope>
    <source>
        <strain evidence="2">NSJ-55</strain>
    </source>
</reference>
<keyword evidence="3" id="KW-1185">Reference proteome</keyword>